<keyword evidence="3" id="KW-1185">Reference proteome</keyword>
<dbReference type="AlphaFoldDB" id="A0A4S4EYY4"/>
<sequence length="327" mass="37188">MEAVTRSSTRILVNNFNGKSLPLSRAPLGKQINFFGSLILFSIPLKKTVQCVPLSKTEFLVNQTRVSTTADAGIQTMRDDPILSCWDASDAVPLNWSNGHLWTAELVNLWCSSLFVYIAMWSKLRQKSLLGFSLLLELRHNVDEPVERSIQFKYVLRGSKGEIFWQPSLGRFFQTWETNNTITITEDWENAEAQKITEQQMTDPNEELVNVFTIESLVDDSVTNLIEEFMSNVQEDVMSADDIAFPEDQQTVNRIEFFVTENETHQKQGPWVNAKAINKNQWKTTMAEKKPTSVEPEESVFTYEGGHVLVPDLNPMPAISANKAPHR</sequence>
<feature type="domain" description="CBM20" evidence="1">
    <location>
        <begin position="49"/>
        <end position="190"/>
    </location>
</feature>
<comment type="caution">
    <text evidence="2">The sequence shown here is derived from an EMBL/GenBank/DDBJ whole genome shotgun (WGS) entry which is preliminary data.</text>
</comment>
<dbReference type="PANTHER" id="PTHR15048">
    <property type="entry name" value="STARCH-BINDING DOMAIN-CONTAINING PROTEIN 1"/>
    <property type="match status" value="1"/>
</dbReference>
<dbReference type="PROSITE" id="PS51166">
    <property type="entry name" value="CBM20"/>
    <property type="match status" value="1"/>
</dbReference>
<evidence type="ECO:0000259" key="1">
    <source>
        <dbReference type="PROSITE" id="PS51166"/>
    </source>
</evidence>
<dbReference type="InterPro" id="IPR013784">
    <property type="entry name" value="Carb-bd-like_fold"/>
</dbReference>
<evidence type="ECO:0000313" key="3">
    <source>
        <dbReference type="Proteomes" id="UP000306102"/>
    </source>
</evidence>
<dbReference type="PANTHER" id="PTHR15048:SF0">
    <property type="entry name" value="STARCH-BINDING DOMAIN-CONTAINING PROTEIN 1"/>
    <property type="match status" value="1"/>
</dbReference>
<reference evidence="2 3" key="1">
    <citation type="journal article" date="2018" name="Proc. Natl. Acad. Sci. U.S.A.">
        <title>Draft genome sequence of Camellia sinensis var. sinensis provides insights into the evolution of the tea genome and tea quality.</title>
        <authorList>
            <person name="Wei C."/>
            <person name="Yang H."/>
            <person name="Wang S."/>
            <person name="Zhao J."/>
            <person name="Liu C."/>
            <person name="Gao L."/>
            <person name="Xia E."/>
            <person name="Lu Y."/>
            <person name="Tai Y."/>
            <person name="She G."/>
            <person name="Sun J."/>
            <person name="Cao H."/>
            <person name="Tong W."/>
            <person name="Gao Q."/>
            <person name="Li Y."/>
            <person name="Deng W."/>
            <person name="Jiang X."/>
            <person name="Wang W."/>
            <person name="Chen Q."/>
            <person name="Zhang S."/>
            <person name="Li H."/>
            <person name="Wu J."/>
            <person name="Wang P."/>
            <person name="Li P."/>
            <person name="Shi C."/>
            <person name="Zheng F."/>
            <person name="Jian J."/>
            <person name="Huang B."/>
            <person name="Shan D."/>
            <person name="Shi M."/>
            <person name="Fang C."/>
            <person name="Yue Y."/>
            <person name="Li F."/>
            <person name="Li D."/>
            <person name="Wei S."/>
            <person name="Han B."/>
            <person name="Jiang C."/>
            <person name="Yin Y."/>
            <person name="Xia T."/>
            <person name="Zhang Z."/>
            <person name="Bennetzen J.L."/>
            <person name="Zhao S."/>
            <person name="Wan X."/>
        </authorList>
    </citation>
    <scope>NUCLEOTIDE SEQUENCE [LARGE SCALE GENOMIC DNA]</scope>
    <source>
        <strain evidence="3">cv. Shuchazao</strain>
        <tissue evidence="2">Leaf</tissue>
    </source>
</reference>
<dbReference type="SUPFAM" id="SSF49452">
    <property type="entry name" value="Starch-binding domain-like"/>
    <property type="match status" value="1"/>
</dbReference>
<dbReference type="Gene3D" id="2.60.40.10">
    <property type="entry name" value="Immunoglobulins"/>
    <property type="match status" value="1"/>
</dbReference>
<protein>
    <recommendedName>
        <fullName evidence="1">CBM20 domain-containing protein</fullName>
    </recommendedName>
</protein>
<accession>A0A4S4EYY4</accession>
<dbReference type="Proteomes" id="UP000306102">
    <property type="component" value="Unassembled WGS sequence"/>
</dbReference>
<evidence type="ECO:0000313" key="2">
    <source>
        <dbReference type="EMBL" id="THG22012.1"/>
    </source>
</evidence>
<dbReference type="GO" id="GO:0016020">
    <property type="term" value="C:membrane"/>
    <property type="evidence" value="ECO:0007669"/>
    <property type="project" value="TreeGrafter"/>
</dbReference>
<proteinExistence type="predicted"/>
<gene>
    <name evidence="2" type="ORF">TEA_003093</name>
</gene>
<organism evidence="2 3">
    <name type="scientific">Camellia sinensis var. sinensis</name>
    <name type="common">China tea</name>
    <dbReference type="NCBI Taxonomy" id="542762"/>
    <lineage>
        <taxon>Eukaryota</taxon>
        <taxon>Viridiplantae</taxon>
        <taxon>Streptophyta</taxon>
        <taxon>Embryophyta</taxon>
        <taxon>Tracheophyta</taxon>
        <taxon>Spermatophyta</taxon>
        <taxon>Magnoliopsida</taxon>
        <taxon>eudicotyledons</taxon>
        <taxon>Gunneridae</taxon>
        <taxon>Pentapetalae</taxon>
        <taxon>asterids</taxon>
        <taxon>Ericales</taxon>
        <taxon>Theaceae</taxon>
        <taxon>Camellia</taxon>
    </lineage>
</organism>
<dbReference type="STRING" id="542762.A0A4S4EYY4"/>
<name>A0A4S4EYY4_CAMSN</name>
<dbReference type="InterPro" id="IPR013783">
    <property type="entry name" value="Ig-like_fold"/>
</dbReference>
<dbReference type="GO" id="GO:2001070">
    <property type="term" value="F:starch binding"/>
    <property type="evidence" value="ECO:0007669"/>
    <property type="project" value="InterPro"/>
</dbReference>
<dbReference type="EMBL" id="SDRB02001035">
    <property type="protein sequence ID" value="THG22012.1"/>
    <property type="molecule type" value="Genomic_DNA"/>
</dbReference>
<dbReference type="InterPro" id="IPR002044">
    <property type="entry name" value="CBM20"/>
</dbReference>